<gene>
    <name evidence="1" type="ORF">SAMN04489735_104212</name>
</gene>
<dbReference type="EMBL" id="FNDE01000042">
    <property type="protein sequence ID" value="SDH67524.1"/>
    <property type="molecule type" value="Genomic_DNA"/>
</dbReference>
<dbReference type="AlphaFoldDB" id="A0A1G8ECB7"/>
<proteinExistence type="predicted"/>
<name>A0A1G8ECB7_ANETH</name>
<protein>
    <submittedName>
        <fullName evidence="1">Uncharacterized protein</fullName>
    </submittedName>
</protein>
<organism evidence="1 2">
    <name type="scientific">Aneurinibacillus thermoaerophilus</name>
    <dbReference type="NCBI Taxonomy" id="143495"/>
    <lineage>
        <taxon>Bacteria</taxon>
        <taxon>Bacillati</taxon>
        <taxon>Bacillota</taxon>
        <taxon>Bacilli</taxon>
        <taxon>Bacillales</taxon>
        <taxon>Paenibacillaceae</taxon>
        <taxon>Aneurinibacillus group</taxon>
        <taxon>Aneurinibacillus</taxon>
    </lineage>
</organism>
<accession>A0A1G8ECB7</accession>
<dbReference type="Proteomes" id="UP000198956">
    <property type="component" value="Unassembled WGS sequence"/>
</dbReference>
<evidence type="ECO:0000313" key="2">
    <source>
        <dbReference type="Proteomes" id="UP000198956"/>
    </source>
</evidence>
<sequence length="38" mass="4264">MKKFLVAIISLLVVISLFLFILLLIMISVVNGIQFRSA</sequence>
<evidence type="ECO:0000313" key="1">
    <source>
        <dbReference type="EMBL" id="SDH67524.1"/>
    </source>
</evidence>
<reference evidence="1 2" key="1">
    <citation type="submission" date="2016-10" db="EMBL/GenBank/DDBJ databases">
        <authorList>
            <person name="de Groot N.N."/>
        </authorList>
    </citation>
    <scope>NUCLEOTIDE SEQUENCE [LARGE SCALE GENOMIC DNA]</scope>
    <source>
        <strain evidence="1 2">L 420-91</strain>
    </source>
</reference>